<dbReference type="GO" id="GO:0047657">
    <property type="term" value="F:alpha-1,3-glucan synthase activity"/>
    <property type="evidence" value="ECO:0007669"/>
    <property type="project" value="TreeGrafter"/>
</dbReference>
<feature type="transmembrane region" description="Helical" evidence="1">
    <location>
        <begin position="82"/>
        <end position="106"/>
    </location>
</feature>
<evidence type="ECO:0000256" key="1">
    <source>
        <dbReference type="SAM" id="Phobius"/>
    </source>
</evidence>
<keyword evidence="1" id="KW-0472">Membrane</keyword>
<dbReference type="HOGENOM" id="CLU_1602912_0_0_1"/>
<gene>
    <name evidence="3" type="ORF">GYMLUDRAFT_553141</name>
</gene>
<dbReference type="GO" id="GO:0009277">
    <property type="term" value="C:fungal-type cell wall"/>
    <property type="evidence" value="ECO:0007669"/>
    <property type="project" value="TreeGrafter"/>
</dbReference>
<reference evidence="3 4" key="1">
    <citation type="submission" date="2014-04" db="EMBL/GenBank/DDBJ databases">
        <title>Evolutionary Origins and Diversification of the Mycorrhizal Mutualists.</title>
        <authorList>
            <consortium name="DOE Joint Genome Institute"/>
            <consortium name="Mycorrhizal Genomics Consortium"/>
            <person name="Kohler A."/>
            <person name="Kuo A."/>
            <person name="Nagy L.G."/>
            <person name="Floudas D."/>
            <person name="Copeland A."/>
            <person name="Barry K.W."/>
            <person name="Cichocki N."/>
            <person name="Veneault-Fourrey C."/>
            <person name="LaButti K."/>
            <person name="Lindquist E.A."/>
            <person name="Lipzen A."/>
            <person name="Lundell T."/>
            <person name="Morin E."/>
            <person name="Murat C."/>
            <person name="Riley R."/>
            <person name="Ohm R."/>
            <person name="Sun H."/>
            <person name="Tunlid A."/>
            <person name="Henrissat B."/>
            <person name="Grigoriev I.V."/>
            <person name="Hibbett D.S."/>
            <person name="Martin F."/>
        </authorList>
    </citation>
    <scope>NUCLEOTIDE SEQUENCE [LARGE SCALE GENOMIC DNA]</scope>
    <source>
        <strain evidence="3 4">FD-317 M1</strain>
    </source>
</reference>
<dbReference type="Pfam" id="PF26122">
    <property type="entry name" value="CBM_Mok13"/>
    <property type="match status" value="1"/>
</dbReference>
<dbReference type="PANTHER" id="PTHR47182">
    <property type="entry name" value="CELL WALL ALPHA-1,3-GLUCAN SYNTHASE AGS1-RELATED"/>
    <property type="match status" value="1"/>
</dbReference>
<keyword evidence="4" id="KW-1185">Reference proteome</keyword>
<dbReference type="OrthoDB" id="512920at2759"/>
<name>A0A0D0CSC2_9AGAR</name>
<feature type="domain" description="Mok11-13/Ags1-like CBM" evidence="2">
    <location>
        <begin position="1"/>
        <end position="73"/>
    </location>
</feature>
<dbReference type="Proteomes" id="UP000053593">
    <property type="component" value="Unassembled WGS sequence"/>
</dbReference>
<evidence type="ECO:0000259" key="2">
    <source>
        <dbReference type="Pfam" id="PF26122"/>
    </source>
</evidence>
<evidence type="ECO:0000313" key="4">
    <source>
        <dbReference type="Proteomes" id="UP000053593"/>
    </source>
</evidence>
<keyword evidence="1" id="KW-1133">Transmembrane helix</keyword>
<accession>A0A0D0CSC2</accession>
<protein>
    <submittedName>
        <fullName evidence="3">Unplaced genomic scaffold GYMLUscaffold_20, whole genome shotgun sequence</fullName>
    </submittedName>
</protein>
<sequence length="166" mass="18645">MASWPSYVQLNVWGFDIPDYYYGDTDNDGVLLDRLPPNTEVPNYVNMSAPLSPYLSWSILMNDSTLMWTLQPREKASISMVVYGLLVSIPLITATLAVSVITLTFFDIEYNKYGVVESNYLPVFLSQKKPSLSTDLDTELALVDQKFAAHKETTEGAIGQPENKHK</sequence>
<keyword evidence="1" id="KW-0812">Transmembrane</keyword>
<dbReference type="GO" id="GO:0070600">
    <property type="term" value="P:fungal-type cell wall (1-&gt;3)-alpha-glucan biosynthetic process"/>
    <property type="evidence" value="ECO:0007669"/>
    <property type="project" value="TreeGrafter"/>
</dbReference>
<organism evidence="3 4">
    <name type="scientific">Collybiopsis luxurians FD-317 M1</name>
    <dbReference type="NCBI Taxonomy" id="944289"/>
    <lineage>
        <taxon>Eukaryota</taxon>
        <taxon>Fungi</taxon>
        <taxon>Dikarya</taxon>
        <taxon>Basidiomycota</taxon>
        <taxon>Agaricomycotina</taxon>
        <taxon>Agaricomycetes</taxon>
        <taxon>Agaricomycetidae</taxon>
        <taxon>Agaricales</taxon>
        <taxon>Marasmiineae</taxon>
        <taxon>Omphalotaceae</taxon>
        <taxon>Collybiopsis</taxon>
        <taxon>Collybiopsis luxurians</taxon>
    </lineage>
</organism>
<dbReference type="InterPro" id="IPR058659">
    <property type="entry name" value="Mok11-13/Ags1-like_CBM"/>
</dbReference>
<dbReference type="AlphaFoldDB" id="A0A0D0CSC2"/>
<dbReference type="EMBL" id="KN834768">
    <property type="protein sequence ID" value="KIK62207.1"/>
    <property type="molecule type" value="Genomic_DNA"/>
</dbReference>
<dbReference type="PANTHER" id="PTHR47182:SF2">
    <property type="entry name" value="CELL WALL ALPHA-1,3-GLUCAN SYNTHASE AGS1"/>
    <property type="match status" value="1"/>
</dbReference>
<proteinExistence type="predicted"/>
<evidence type="ECO:0000313" key="3">
    <source>
        <dbReference type="EMBL" id="KIK62207.1"/>
    </source>
</evidence>
<dbReference type="InterPro" id="IPR058655">
    <property type="entry name" value="Mok11-14/Ags1-like"/>
</dbReference>